<organism evidence="7">
    <name type="scientific">Neobacillus citreus</name>
    <dbReference type="NCBI Taxonomy" id="2833578"/>
    <lineage>
        <taxon>Bacteria</taxon>
        <taxon>Bacillati</taxon>
        <taxon>Bacillota</taxon>
        <taxon>Bacilli</taxon>
        <taxon>Bacillales</taxon>
        <taxon>Bacillaceae</taxon>
        <taxon>Neobacillus</taxon>
    </lineage>
</organism>
<keyword evidence="2 5" id="KW-0812">Transmembrane</keyword>
<dbReference type="EMBL" id="JAGYPE010000001">
    <property type="protein sequence ID" value="MBS4180019.1"/>
    <property type="molecule type" value="Genomic_DNA"/>
</dbReference>
<feature type="domain" description="RDD" evidence="6">
    <location>
        <begin position="20"/>
        <end position="156"/>
    </location>
</feature>
<keyword evidence="3 5" id="KW-1133">Transmembrane helix</keyword>
<dbReference type="GO" id="GO:0016020">
    <property type="term" value="C:membrane"/>
    <property type="evidence" value="ECO:0007669"/>
    <property type="project" value="UniProtKB-SubCell"/>
</dbReference>
<keyword evidence="4 5" id="KW-0472">Membrane</keyword>
<protein>
    <submittedName>
        <fullName evidence="7">RDD family protein</fullName>
    </submittedName>
</protein>
<evidence type="ECO:0000259" key="6">
    <source>
        <dbReference type="Pfam" id="PF06271"/>
    </source>
</evidence>
<dbReference type="PANTHER" id="PTHR38480:SF1">
    <property type="entry name" value="SLR0254 PROTEIN"/>
    <property type="match status" value="1"/>
</dbReference>
<reference evidence="7" key="1">
    <citation type="submission" date="2021-05" db="EMBL/GenBank/DDBJ databases">
        <title>Novel Bacillus species.</title>
        <authorList>
            <person name="Liu G."/>
        </authorList>
    </citation>
    <scope>NUCLEOTIDE SEQUENCE</scope>
    <source>
        <strain evidence="7">FJAT-50051</strain>
    </source>
</reference>
<dbReference type="Pfam" id="PF06271">
    <property type="entry name" value="RDD"/>
    <property type="match status" value="1"/>
</dbReference>
<accession>A0A942STW0</accession>
<proteinExistence type="predicted"/>
<evidence type="ECO:0000256" key="1">
    <source>
        <dbReference type="ARBA" id="ARBA00004141"/>
    </source>
</evidence>
<comment type="caution">
    <text evidence="7">The sequence shown here is derived from an EMBL/GenBank/DDBJ whole genome shotgun (WGS) entry which is preliminary data.</text>
</comment>
<gene>
    <name evidence="7" type="ORF">KHB02_01320</name>
</gene>
<dbReference type="PANTHER" id="PTHR38480">
    <property type="entry name" value="SLR0254 PROTEIN"/>
    <property type="match status" value="1"/>
</dbReference>
<evidence type="ECO:0000256" key="3">
    <source>
        <dbReference type="ARBA" id="ARBA00022989"/>
    </source>
</evidence>
<evidence type="ECO:0000256" key="4">
    <source>
        <dbReference type="ARBA" id="ARBA00023136"/>
    </source>
</evidence>
<evidence type="ECO:0000313" key="7">
    <source>
        <dbReference type="EMBL" id="MBS4180019.1"/>
    </source>
</evidence>
<feature type="transmembrane region" description="Helical" evidence="5">
    <location>
        <begin position="35"/>
        <end position="55"/>
    </location>
</feature>
<dbReference type="AlphaFoldDB" id="A0A942STW0"/>
<evidence type="ECO:0000256" key="2">
    <source>
        <dbReference type="ARBA" id="ARBA00022692"/>
    </source>
</evidence>
<comment type="subcellular location">
    <subcellularLocation>
        <location evidence="1">Membrane</location>
        <topology evidence="1">Multi-pass membrane protein</topology>
    </subcellularLocation>
</comment>
<feature type="transmembrane region" description="Helical" evidence="5">
    <location>
        <begin position="67"/>
        <end position="91"/>
    </location>
</feature>
<dbReference type="InterPro" id="IPR010432">
    <property type="entry name" value="RDD"/>
</dbReference>
<sequence>MNHEQMDIKTPEYVSLQFSLAGLGSRAAAFIIDQLILMVFNILCIILVIFIMKGMSSFPFFLEENTVPFAIAIIVIFVINWGYFFAFEFFYGGRTLGKKWMGIRVIQENGHSITLLSSFIRNLMRIVDSLPAGYFLGMLMVFFHSKHKRLGDLVAGTVVVHERGTKAKKKPSGIVKEIQNRGLSKDDLIFDEWALRSLGMKDWKLIRTYADRFVQLPVTERNQLTGQIAEIMLPKIGVEATGHSDIELENLLLLLYLHLRDEWEFEL</sequence>
<name>A0A942STW0_9BACI</name>
<evidence type="ECO:0000256" key="5">
    <source>
        <dbReference type="SAM" id="Phobius"/>
    </source>
</evidence>